<gene>
    <name evidence="2" type="ORF">TCNE_LOCUS4964</name>
</gene>
<evidence type="ECO:0000256" key="1">
    <source>
        <dbReference type="SAM" id="MobiDB-lite"/>
    </source>
</evidence>
<reference evidence="4" key="1">
    <citation type="submission" date="2016-06" db="UniProtKB">
        <authorList>
            <consortium name="WormBaseParasite"/>
        </authorList>
    </citation>
    <scope>IDENTIFICATION</scope>
</reference>
<name>A0A183U8Z3_TOXCA</name>
<feature type="region of interest" description="Disordered" evidence="1">
    <location>
        <begin position="1"/>
        <end position="40"/>
    </location>
</feature>
<evidence type="ECO:0000313" key="4">
    <source>
        <dbReference type="WBParaSite" id="TCNE_0000496301-mRNA-1"/>
    </source>
</evidence>
<dbReference type="Proteomes" id="UP000050794">
    <property type="component" value="Unassembled WGS sequence"/>
</dbReference>
<feature type="compositionally biased region" description="Basic and acidic residues" evidence="1">
    <location>
        <begin position="11"/>
        <end position="20"/>
    </location>
</feature>
<dbReference type="WBParaSite" id="TCNE_0000496301-mRNA-1">
    <property type="protein sequence ID" value="TCNE_0000496301-mRNA-1"/>
    <property type="gene ID" value="TCNE_0000496301"/>
</dbReference>
<protein>
    <submittedName>
        <fullName evidence="2 4">Uncharacterized protein</fullName>
    </submittedName>
</protein>
<accession>A0A183U8Z3</accession>
<dbReference type="EMBL" id="UYWY01010071">
    <property type="protein sequence ID" value="VDM33368.1"/>
    <property type="molecule type" value="Genomic_DNA"/>
</dbReference>
<reference evidence="2 3" key="2">
    <citation type="submission" date="2018-11" db="EMBL/GenBank/DDBJ databases">
        <authorList>
            <consortium name="Pathogen Informatics"/>
        </authorList>
    </citation>
    <scope>NUCLEOTIDE SEQUENCE [LARGE SCALE GENOMIC DNA]</scope>
</reference>
<proteinExistence type="predicted"/>
<evidence type="ECO:0000313" key="2">
    <source>
        <dbReference type="EMBL" id="VDM33368.1"/>
    </source>
</evidence>
<dbReference type="AlphaFoldDB" id="A0A183U8Z3"/>
<evidence type="ECO:0000313" key="3">
    <source>
        <dbReference type="Proteomes" id="UP000050794"/>
    </source>
</evidence>
<keyword evidence="3" id="KW-1185">Reference proteome</keyword>
<organism evidence="3 4">
    <name type="scientific">Toxocara canis</name>
    <name type="common">Canine roundworm</name>
    <dbReference type="NCBI Taxonomy" id="6265"/>
    <lineage>
        <taxon>Eukaryota</taxon>
        <taxon>Metazoa</taxon>
        <taxon>Ecdysozoa</taxon>
        <taxon>Nematoda</taxon>
        <taxon>Chromadorea</taxon>
        <taxon>Rhabditida</taxon>
        <taxon>Spirurina</taxon>
        <taxon>Ascaridomorpha</taxon>
        <taxon>Ascaridoidea</taxon>
        <taxon>Toxocaridae</taxon>
        <taxon>Toxocara</taxon>
    </lineage>
</organism>
<sequence length="90" mass="9788">MDLIGSGAERLSSKQREGRWFDSSLRRGQQPQGSHTGGGLSLSALGEQQCVVVGGARSCFGKNVYMDGWNASHWLRRGSIAIIRMPAVRL</sequence>